<proteinExistence type="predicted"/>
<protein>
    <recommendedName>
        <fullName evidence="4">Preprotein translocase subunit SecE</fullName>
    </recommendedName>
</protein>
<feature type="transmembrane region" description="Helical" evidence="1">
    <location>
        <begin position="29"/>
        <end position="51"/>
    </location>
</feature>
<gene>
    <name evidence="2" type="ORF">H9X80_06585</name>
</gene>
<accession>A0ABS2F316</accession>
<keyword evidence="3" id="KW-1185">Reference proteome</keyword>
<evidence type="ECO:0000313" key="3">
    <source>
        <dbReference type="Proteomes" id="UP000712527"/>
    </source>
</evidence>
<dbReference type="EMBL" id="JACSNQ010000013">
    <property type="protein sequence ID" value="MBM6775207.1"/>
    <property type="molecule type" value="Genomic_DNA"/>
</dbReference>
<dbReference type="Proteomes" id="UP000712527">
    <property type="component" value="Unassembled WGS sequence"/>
</dbReference>
<organism evidence="2 3">
    <name type="scientific">Olsenella profusa</name>
    <dbReference type="NCBI Taxonomy" id="138595"/>
    <lineage>
        <taxon>Bacteria</taxon>
        <taxon>Bacillati</taxon>
        <taxon>Actinomycetota</taxon>
        <taxon>Coriobacteriia</taxon>
        <taxon>Coriobacteriales</taxon>
        <taxon>Atopobiaceae</taxon>
        <taxon>Olsenella</taxon>
    </lineage>
</organism>
<keyword evidence="1" id="KW-0812">Transmembrane</keyword>
<comment type="caution">
    <text evidence="2">The sequence shown here is derived from an EMBL/GenBank/DDBJ whole genome shotgun (WGS) entry which is preliminary data.</text>
</comment>
<dbReference type="RefSeq" id="WP_204793549.1">
    <property type="nucleotide sequence ID" value="NZ_JACSNQ010000013.1"/>
</dbReference>
<keyword evidence="1" id="KW-0472">Membrane</keyword>
<name>A0ABS2F316_9ACTN</name>
<keyword evidence="1" id="KW-1133">Transmembrane helix</keyword>
<evidence type="ECO:0000313" key="2">
    <source>
        <dbReference type="EMBL" id="MBM6775207.1"/>
    </source>
</evidence>
<sequence>MGEKNERLTGAFRKLRASVADVRRQPPEWLVLAGTFLAVVAGGALLVWFVALSGLSEPVQFVYGGF</sequence>
<evidence type="ECO:0000256" key="1">
    <source>
        <dbReference type="SAM" id="Phobius"/>
    </source>
</evidence>
<reference evidence="2 3" key="1">
    <citation type="journal article" date="2021" name="Sci. Rep.">
        <title>The distribution of antibiotic resistance genes in chicken gut microbiota commensals.</title>
        <authorList>
            <person name="Juricova H."/>
            <person name="Matiasovicova J."/>
            <person name="Kubasova T."/>
            <person name="Cejkova D."/>
            <person name="Rychlik I."/>
        </authorList>
    </citation>
    <scope>NUCLEOTIDE SEQUENCE [LARGE SCALE GENOMIC DNA]</scope>
    <source>
        <strain evidence="2 3">An794</strain>
    </source>
</reference>
<evidence type="ECO:0008006" key="4">
    <source>
        <dbReference type="Google" id="ProtNLM"/>
    </source>
</evidence>